<evidence type="ECO:0000313" key="3">
    <source>
        <dbReference type="Proteomes" id="UP000738359"/>
    </source>
</evidence>
<protein>
    <submittedName>
        <fullName evidence="2">Uncharacterized protein</fullName>
    </submittedName>
</protein>
<reference evidence="2" key="1">
    <citation type="journal article" date="2020" name="Fungal Divers.">
        <title>Resolving the Mortierellaceae phylogeny through synthesis of multi-gene phylogenetics and phylogenomics.</title>
        <authorList>
            <person name="Vandepol N."/>
            <person name="Liber J."/>
            <person name="Desiro A."/>
            <person name="Na H."/>
            <person name="Kennedy M."/>
            <person name="Barry K."/>
            <person name="Grigoriev I.V."/>
            <person name="Miller A.N."/>
            <person name="O'Donnell K."/>
            <person name="Stajich J.E."/>
            <person name="Bonito G."/>
        </authorList>
    </citation>
    <scope>NUCLEOTIDE SEQUENCE</scope>
    <source>
        <strain evidence="2">CK1249</strain>
    </source>
</reference>
<proteinExistence type="predicted"/>
<feature type="region of interest" description="Disordered" evidence="1">
    <location>
        <begin position="1"/>
        <end position="23"/>
    </location>
</feature>
<accession>A0A9P6M2F8</accession>
<evidence type="ECO:0000313" key="2">
    <source>
        <dbReference type="EMBL" id="KAF9962875.1"/>
    </source>
</evidence>
<gene>
    <name evidence="2" type="ORF">BGZ70_007826</name>
</gene>
<evidence type="ECO:0000256" key="1">
    <source>
        <dbReference type="SAM" id="MobiDB-lite"/>
    </source>
</evidence>
<name>A0A9P6M2F8_MORAP</name>
<sequence length="102" mass="11449">MRRDSSAQPVDKYSGQSATLGNQLMEELPRLEGRVVVKRMQKDDQSGKEFDLTRSPTALSIEESMSTESFIYDGVLDALDVLSLRMDTDVNTTHFQNLADGY</sequence>
<comment type="caution">
    <text evidence="2">The sequence shown here is derived from an EMBL/GenBank/DDBJ whole genome shotgun (WGS) entry which is preliminary data.</text>
</comment>
<dbReference type="EMBL" id="JAAAHY010000518">
    <property type="protein sequence ID" value="KAF9962875.1"/>
    <property type="molecule type" value="Genomic_DNA"/>
</dbReference>
<dbReference type="Proteomes" id="UP000738359">
    <property type="component" value="Unassembled WGS sequence"/>
</dbReference>
<dbReference type="AlphaFoldDB" id="A0A9P6M2F8"/>
<keyword evidence="3" id="KW-1185">Reference proteome</keyword>
<organism evidence="2 3">
    <name type="scientific">Mortierella alpina</name>
    <name type="common">Oleaginous fungus</name>
    <name type="synonym">Mortierella renispora</name>
    <dbReference type="NCBI Taxonomy" id="64518"/>
    <lineage>
        <taxon>Eukaryota</taxon>
        <taxon>Fungi</taxon>
        <taxon>Fungi incertae sedis</taxon>
        <taxon>Mucoromycota</taxon>
        <taxon>Mortierellomycotina</taxon>
        <taxon>Mortierellomycetes</taxon>
        <taxon>Mortierellales</taxon>
        <taxon>Mortierellaceae</taxon>
        <taxon>Mortierella</taxon>
    </lineage>
</organism>